<evidence type="ECO:0000256" key="4">
    <source>
        <dbReference type="ARBA" id="ARBA00038054"/>
    </source>
</evidence>
<evidence type="ECO:0000259" key="6">
    <source>
        <dbReference type="SMART" id="SM00903"/>
    </source>
</evidence>
<dbReference type="InterPro" id="IPR002563">
    <property type="entry name" value="Flavin_Rdtase-like_dom"/>
</dbReference>
<keyword evidence="2" id="KW-0285">Flavoprotein</keyword>
<dbReference type="InterPro" id="IPR012349">
    <property type="entry name" value="Split_barrel_FMN-bd"/>
</dbReference>
<proteinExistence type="inferred from homology"/>
<dbReference type="SUPFAM" id="SSF50475">
    <property type="entry name" value="FMN-binding split barrel"/>
    <property type="match status" value="1"/>
</dbReference>
<feature type="compositionally biased region" description="Low complexity" evidence="5">
    <location>
        <begin position="18"/>
        <end position="37"/>
    </location>
</feature>
<sequence length="257" mass="28939">MRGCFREYNKQRVRRESPSPAALRRARALPSASTSPRTQGEARTSAETGMPMQYDPSDLKPRERYKVLTSFVLPRPIAWVTSMGPAGVVNAAPFSFFNVFCEDPPLCMFAANLRPDGRVKDTVINIRATNEFVVNMTDEALAHAMHESSGDFPPEIGEPDYLNLNLAPSTKIAVPRLADAPFAMECRTWKEIDVNGDRLLVMGEGIHFHIRDELWDHAAMRVHMERYHPIGRMFADRYCRTDDRVVFPPAEGAKTSA</sequence>
<evidence type="ECO:0000313" key="8">
    <source>
        <dbReference type="Proteomes" id="UP001364224"/>
    </source>
</evidence>
<keyword evidence="8" id="KW-1185">Reference proteome</keyword>
<dbReference type="Pfam" id="PF01613">
    <property type="entry name" value="Flavin_Reduct"/>
    <property type="match status" value="1"/>
</dbReference>
<comment type="similarity">
    <text evidence="4">Belongs to the flavoredoxin family.</text>
</comment>
<evidence type="ECO:0000256" key="3">
    <source>
        <dbReference type="ARBA" id="ARBA00022643"/>
    </source>
</evidence>
<evidence type="ECO:0000256" key="2">
    <source>
        <dbReference type="ARBA" id="ARBA00022630"/>
    </source>
</evidence>
<dbReference type="PANTHER" id="PTHR33798">
    <property type="entry name" value="FLAVOPROTEIN OXYGENASE"/>
    <property type="match status" value="1"/>
</dbReference>
<dbReference type="SMART" id="SM00903">
    <property type="entry name" value="Flavin_Reduct"/>
    <property type="match status" value="1"/>
</dbReference>
<organism evidence="7 8">
    <name type="scientific">Bradyrhizobium algeriense</name>
    <dbReference type="NCBI Taxonomy" id="634784"/>
    <lineage>
        <taxon>Bacteria</taxon>
        <taxon>Pseudomonadati</taxon>
        <taxon>Pseudomonadota</taxon>
        <taxon>Alphaproteobacteria</taxon>
        <taxon>Hyphomicrobiales</taxon>
        <taxon>Nitrobacteraceae</taxon>
        <taxon>Bradyrhizobium</taxon>
    </lineage>
</organism>
<accession>A0ABU8BEA9</accession>
<reference evidence="7 8" key="1">
    <citation type="submission" date="2024-02" db="EMBL/GenBank/DDBJ databases">
        <title>Adaptive strategies in a cosmopolitan and abundant soil bacterium.</title>
        <authorList>
            <person name="Carini P."/>
        </authorList>
    </citation>
    <scope>NUCLEOTIDE SEQUENCE [LARGE SCALE GENOMIC DNA]</scope>
    <source>
        <strain evidence="7 8">AZCC 1608</strain>
    </source>
</reference>
<dbReference type="EMBL" id="JAZHRV010000001">
    <property type="protein sequence ID" value="MEH2556875.1"/>
    <property type="molecule type" value="Genomic_DNA"/>
</dbReference>
<comment type="caution">
    <text evidence="7">The sequence shown here is derived from an EMBL/GenBank/DDBJ whole genome shotgun (WGS) entry which is preliminary data.</text>
</comment>
<keyword evidence="3" id="KW-0288">FMN</keyword>
<dbReference type="Proteomes" id="UP001364224">
    <property type="component" value="Unassembled WGS sequence"/>
</dbReference>
<name>A0ABU8BEA9_9BRAD</name>
<dbReference type="PANTHER" id="PTHR33798:SF5">
    <property type="entry name" value="FLAVIN REDUCTASE LIKE DOMAIN-CONTAINING PROTEIN"/>
    <property type="match status" value="1"/>
</dbReference>
<evidence type="ECO:0000313" key="7">
    <source>
        <dbReference type="EMBL" id="MEH2556875.1"/>
    </source>
</evidence>
<feature type="compositionally biased region" description="Basic and acidic residues" evidence="5">
    <location>
        <begin position="1"/>
        <end position="17"/>
    </location>
</feature>
<evidence type="ECO:0000256" key="5">
    <source>
        <dbReference type="SAM" id="MobiDB-lite"/>
    </source>
</evidence>
<feature type="region of interest" description="Disordered" evidence="5">
    <location>
        <begin position="1"/>
        <end position="58"/>
    </location>
</feature>
<gene>
    <name evidence="7" type="ORF">V1286_004404</name>
</gene>
<comment type="cofactor">
    <cofactor evidence="1">
        <name>FMN</name>
        <dbReference type="ChEBI" id="CHEBI:58210"/>
    </cofactor>
</comment>
<feature type="domain" description="Flavin reductase like" evidence="6">
    <location>
        <begin position="70"/>
        <end position="229"/>
    </location>
</feature>
<protein>
    <submittedName>
        <fullName evidence="7">Flavin reductase (DIM6/NTAB) family NADH-FMN oxidoreductase RutF</fullName>
    </submittedName>
</protein>
<evidence type="ECO:0000256" key="1">
    <source>
        <dbReference type="ARBA" id="ARBA00001917"/>
    </source>
</evidence>
<dbReference type="Gene3D" id="2.30.110.10">
    <property type="entry name" value="Electron Transport, Fmn-binding Protein, Chain A"/>
    <property type="match status" value="1"/>
</dbReference>